<proteinExistence type="inferred from homology"/>
<accession>X1D6T9</accession>
<dbReference type="GO" id="GO:0045490">
    <property type="term" value="P:pectin catabolic process"/>
    <property type="evidence" value="ECO:0007669"/>
    <property type="project" value="TreeGrafter"/>
</dbReference>
<evidence type="ECO:0000313" key="6">
    <source>
        <dbReference type="EMBL" id="GAH03980.1"/>
    </source>
</evidence>
<evidence type="ECO:0000256" key="2">
    <source>
        <dbReference type="ARBA" id="ARBA00010687"/>
    </source>
</evidence>
<dbReference type="PANTHER" id="PTHR34983:SF1">
    <property type="entry name" value="ARABINOGALACTAN ENDO-BETA-1,4-GALACTANASE A"/>
    <property type="match status" value="1"/>
</dbReference>
<evidence type="ECO:0000256" key="1">
    <source>
        <dbReference type="ARBA" id="ARBA00001695"/>
    </source>
</evidence>
<keyword evidence="4" id="KW-0378">Hydrolase</keyword>
<feature type="non-terminal residue" evidence="6">
    <location>
        <position position="1"/>
    </location>
</feature>
<dbReference type="SUPFAM" id="SSF51445">
    <property type="entry name" value="(Trans)glycosidases"/>
    <property type="match status" value="1"/>
</dbReference>
<dbReference type="PANTHER" id="PTHR34983">
    <property type="entry name" value="ARABINOGALACTAN ENDO-BETA-1,4-GALACTANASE A"/>
    <property type="match status" value="1"/>
</dbReference>
<sequence length="280" mass="31815">CSREYALQVLKAGEKVGMQLCLFFYLSDQAAHGGKQKSPSGWENYSLEETAAALKQHTFETTKYYKDKGLNIDLYEIGNEIDFGITGYSFDTKLYLPGIDIFHDFSTVRQQIWAKEAVLLKAAIEGVKEVDPEAKIILHICTTEWPDLVEAFFQAMIDFEVPYDFAGLSYYPWLKWHPEVPSPSNYLDMSIEAIAKLGKETILCEVSFPSSTTPLLPIHEVTGYPFTLEGQAEWVHDLLRMAEINPHINTVFYFYPDNYIVEDCGAASLFINDEHPKPAI</sequence>
<evidence type="ECO:0000256" key="4">
    <source>
        <dbReference type="ARBA" id="ARBA00022801"/>
    </source>
</evidence>
<dbReference type="Gene3D" id="3.20.20.80">
    <property type="entry name" value="Glycosidases"/>
    <property type="match status" value="1"/>
</dbReference>
<feature type="non-terminal residue" evidence="6">
    <location>
        <position position="280"/>
    </location>
</feature>
<dbReference type="EC" id="3.2.1.89" evidence="3"/>
<comment type="catalytic activity">
    <reaction evidence="1">
        <text>The enzyme specifically hydrolyzes (1-&gt;4)-beta-D-galactosidic linkages in type I arabinogalactans.</text>
        <dbReference type="EC" id="3.2.1.89"/>
    </reaction>
</comment>
<dbReference type="AlphaFoldDB" id="X1D6T9"/>
<evidence type="ECO:0000256" key="3">
    <source>
        <dbReference type="ARBA" id="ARBA00012556"/>
    </source>
</evidence>
<comment type="similarity">
    <text evidence="2">Belongs to the glycosyl hydrolase 53 family.</text>
</comment>
<dbReference type="Pfam" id="PF07745">
    <property type="entry name" value="Glyco_hydro_53"/>
    <property type="match status" value="1"/>
</dbReference>
<dbReference type="InterPro" id="IPR011683">
    <property type="entry name" value="Glyco_hydro_53"/>
</dbReference>
<protein>
    <recommendedName>
        <fullName evidence="3">arabinogalactan endo-beta-1,4-galactanase</fullName>
        <ecNumber evidence="3">3.2.1.89</ecNumber>
    </recommendedName>
</protein>
<evidence type="ECO:0000256" key="5">
    <source>
        <dbReference type="ARBA" id="ARBA00023295"/>
    </source>
</evidence>
<dbReference type="GO" id="GO:0015926">
    <property type="term" value="F:glucosidase activity"/>
    <property type="evidence" value="ECO:0007669"/>
    <property type="project" value="InterPro"/>
</dbReference>
<name>X1D6T9_9ZZZZ</name>
<keyword evidence="5" id="KW-0326">Glycosidase</keyword>
<dbReference type="GO" id="GO:0031218">
    <property type="term" value="F:arabinogalactan endo-1,4-beta-galactosidase activity"/>
    <property type="evidence" value="ECO:0007669"/>
    <property type="project" value="UniProtKB-EC"/>
</dbReference>
<gene>
    <name evidence="6" type="ORF">S01H4_46109</name>
</gene>
<comment type="caution">
    <text evidence="6">The sequence shown here is derived from an EMBL/GenBank/DDBJ whole genome shotgun (WGS) entry which is preliminary data.</text>
</comment>
<dbReference type="InterPro" id="IPR017853">
    <property type="entry name" value="GH"/>
</dbReference>
<dbReference type="EMBL" id="BART01025734">
    <property type="protein sequence ID" value="GAH03980.1"/>
    <property type="molecule type" value="Genomic_DNA"/>
</dbReference>
<reference evidence="6" key="1">
    <citation type="journal article" date="2014" name="Front. Microbiol.">
        <title>High frequency of phylogenetically diverse reductive dehalogenase-homologous genes in deep subseafloor sedimentary metagenomes.</title>
        <authorList>
            <person name="Kawai M."/>
            <person name="Futagami T."/>
            <person name="Toyoda A."/>
            <person name="Takaki Y."/>
            <person name="Nishi S."/>
            <person name="Hori S."/>
            <person name="Arai W."/>
            <person name="Tsubouchi T."/>
            <person name="Morono Y."/>
            <person name="Uchiyama I."/>
            <person name="Ito T."/>
            <person name="Fujiyama A."/>
            <person name="Inagaki F."/>
            <person name="Takami H."/>
        </authorList>
    </citation>
    <scope>NUCLEOTIDE SEQUENCE</scope>
    <source>
        <strain evidence="6">Expedition CK06-06</strain>
    </source>
</reference>
<organism evidence="6">
    <name type="scientific">marine sediment metagenome</name>
    <dbReference type="NCBI Taxonomy" id="412755"/>
    <lineage>
        <taxon>unclassified sequences</taxon>
        <taxon>metagenomes</taxon>
        <taxon>ecological metagenomes</taxon>
    </lineage>
</organism>